<reference evidence="17 18" key="1">
    <citation type="submission" date="2018-06" db="EMBL/GenBank/DDBJ databases">
        <authorList>
            <consortium name="Pathogen Informatics"/>
            <person name="Doyle S."/>
        </authorList>
    </citation>
    <scope>NUCLEOTIDE SEQUENCE [LARGE SCALE GENOMIC DNA]</scope>
    <source>
        <strain evidence="17 18">NCTC11091</strain>
    </source>
</reference>
<dbReference type="InterPro" id="IPR042099">
    <property type="entry name" value="ANL_N_sf"/>
</dbReference>
<accession>A0A378Q1C7</accession>
<comment type="pathway">
    <text evidence="3">Lipid metabolism; fatty acid beta-oxidation.</text>
</comment>
<dbReference type="InterPro" id="IPR050237">
    <property type="entry name" value="ATP-dep_AMP-bd_enzyme"/>
</dbReference>
<dbReference type="Gene3D" id="3.30.300.30">
    <property type="match status" value="1"/>
</dbReference>
<dbReference type="PANTHER" id="PTHR43767:SF8">
    <property type="entry name" value="LONG-CHAIN-FATTY-ACID--COA LIGASE"/>
    <property type="match status" value="1"/>
</dbReference>
<keyword evidence="10" id="KW-0443">Lipid metabolism</keyword>
<dbReference type="InterPro" id="IPR045851">
    <property type="entry name" value="AMP-bd_C_sf"/>
</dbReference>
<evidence type="ECO:0000313" key="18">
    <source>
        <dbReference type="Proteomes" id="UP000255193"/>
    </source>
</evidence>
<dbReference type="SUPFAM" id="SSF56801">
    <property type="entry name" value="Acetyl-CoA synthetase-like"/>
    <property type="match status" value="1"/>
</dbReference>
<sequence>MTDQPTTNDNADVTHSTAAPRLATRHEKPWLKTYRDHGMSADFTPPANDVTLMNVFENAFERFGNKQAYVCMGSGITFRQLDIYSRQVAAYLQGLGLKKGARVAVMMPNILQYPVCMMGILRAGYTLVNVNPLYTAHELEHQLQDADVEAMFILENFAHTYEEIGKPLVPHVVVCRMGDLMGTVKGFIVNAAVRYIKKMVPKWRIANAVSFKTVLDASATHYHRPDDLTGDDIAVLQYTGGTTGVAKGAMLTHHNLVSNTYQALAFVRQMFAEDDNEGYALIALPLYHIFSFTACALISMKQGLTGLLIPDPRDLDGFVKELDKYKPRFFPAINTLFNGLAHHEGFRKMNHDYIELSLSGGMSVMSSTAAEWKKITGTDIVEGYGLSETSPIATLNMLDTGFTGKIGVPFPGTDIKLIDDDGNEVALGERGEIAIKGPQVMKGYWKRPEATRESMTDDGFFKSGDIGIMDEQGLIKIVDRKKDMILVSGFNVYPNEVEDVLASHPKVLEVGVIGVPSDKSGEIPKAYIVRKDPSLTEKEILDYARKELTGYKRPRAVQFVDELPKSNVGKILRKEIRKMEEAQRAKNES</sequence>
<keyword evidence="11" id="KW-0472">Membrane</keyword>
<dbReference type="Gene3D" id="3.40.50.12780">
    <property type="entry name" value="N-terminal domain of ligase-like"/>
    <property type="match status" value="1"/>
</dbReference>
<evidence type="ECO:0000256" key="2">
    <source>
        <dbReference type="ARBA" id="ARBA00004170"/>
    </source>
</evidence>
<comment type="subcellular location">
    <subcellularLocation>
        <location evidence="2">Membrane</location>
        <topology evidence="2">Peripheral membrane protein</topology>
    </subcellularLocation>
</comment>
<dbReference type="CDD" id="cd05936">
    <property type="entry name" value="FC-FACS_FadD_like"/>
    <property type="match status" value="1"/>
</dbReference>
<dbReference type="FunFam" id="3.30.300.30:FF:000006">
    <property type="entry name" value="Long-chain-fatty-acid--CoA ligase FadD"/>
    <property type="match status" value="1"/>
</dbReference>
<comment type="similarity">
    <text evidence="4">Belongs to the ATP-dependent AMP-binding enzyme family.</text>
</comment>
<dbReference type="GO" id="GO:0004467">
    <property type="term" value="F:long-chain fatty acid-CoA ligase activity"/>
    <property type="evidence" value="ECO:0007669"/>
    <property type="project" value="UniProtKB-EC"/>
</dbReference>
<dbReference type="RefSeq" id="WP_067057446.1">
    <property type="nucleotide sequence ID" value="NZ_MXAO01000104.1"/>
</dbReference>
<evidence type="ECO:0000259" key="16">
    <source>
        <dbReference type="Pfam" id="PF13193"/>
    </source>
</evidence>
<dbReference type="FunFam" id="3.40.50.12780:FF:000003">
    <property type="entry name" value="Long-chain-fatty-acid--CoA ligase FadD"/>
    <property type="match status" value="1"/>
</dbReference>
<evidence type="ECO:0000256" key="4">
    <source>
        <dbReference type="ARBA" id="ARBA00006432"/>
    </source>
</evidence>
<dbReference type="InterPro" id="IPR000873">
    <property type="entry name" value="AMP-dep_synth/lig_dom"/>
</dbReference>
<comment type="cofactor">
    <cofactor evidence="1">
        <name>Mg(2+)</name>
        <dbReference type="ChEBI" id="CHEBI:18420"/>
    </cofactor>
</comment>
<protein>
    <recommendedName>
        <fullName evidence="13">Long-chain-fatty-acid--CoA ligase</fullName>
        <ecNumber evidence="12">6.2.1.3</ecNumber>
    </recommendedName>
    <alternativeName>
        <fullName evidence="14">Long-chain acyl-CoA synthetase</fullName>
    </alternativeName>
</protein>
<evidence type="ECO:0000256" key="13">
    <source>
        <dbReference type="ARBA" id="ARBA00039545"/>
    </source>
</evidence>
<feature type="domain" description="AMP-binding enzyme C-terminal" evidence="16">
    <location>
        <begin position="496"/>
        <end position="570"/>
    </location>
</feature>
<evidence type="ECO:0000256" key="9">
    <source>
        <dbReference type="ARBA" id="ARBA00022842"/>
    </source>
</evidence>
<keyword evidence="8" id="KW-0067">ATP-binding</keyword>
<dbReference type="InterPro" id="IPR025110">
    <property type="entry name" value="AMP-bd_C"/>
</dbReference>
<evidence type="ECO:0000256" key="1">
    <source>
        <dbReference type="ARBA" id="ARBA00001946"/>
    </source>
</evidence>
<evidence type="ECO:0000256" key="11">
    <source>
        <dbReference type="ARBA" id="ARBA00023136"/>
    </source>
</evidence>
<keyword evidence="9" id="KW-0460">Magnesium</keyword>
<evidence type="ECO:0000256" key="3">
    <source>
        <dbReference type="ARBA" id="ARBA00005005"/>
    </source>
</evidence>
<dbReference type="EC" id="6.2.1.3" evidence="12"/>
<dbReference type="Pfam" id="PF13193">
    <property type="entry name" value="AMP-binding_C"/>
    <property type="match status" value="1"/>
</dbReference>
<dbReference type="Pfam" id="PF00501">
    <property type="entry name" value="AMP-binding"/>
    <property type="match status" value="1"/>
</dbReference>
<evidence type="ECO:0000256" key="10">
    <source>
        <dbReference type="ARBA" id="ARBA00023098"/>
    </source>
</evidence>
<evidence type="ECO:0000313" key="17">
    <source>
        <dbReference type="EMBL" id="STY94621.1"/>
    </source>
</evidence>
<evidence type="ECO:0000256" key="8">
    <source>
        <dbReference type="ARBA" id="ARBA00022840"/>
    </source>
</evidence>
<dbReference type="GO" id="GO:0016020">
    <property type="term" value="C:membrane"/>
    <property type="evidence" value="ECO:0007669"/>
    <property type="project" value="UniProtKB-SubCell"/>
</dbReference>
<evidence type="ECO:0000256" key="14">
    <source>
        <dbReference type="ARBA" id="ARBA00042773"/>
    </source>
</evidence>
<evidence type="ECO:0000256" key="12">
    <source>
        <dbReference type="ARBA" id="ARBA00026121"/>
    </source>
</evidence>
<dbReference type="PROSITE" id="PS00455">
    <property type="entry name" value="AMP_BINDING"/>
    <property type="match status" value="1"/>
</dbReference>
<dbReference type="AlphaFoldDB" id="A0A378Q1C7"/>
<dbReference type="Proteomes" id="UP000255193">
    <property type="component" value="Unassembled WGS sequence"/>
</dbReference>
<dbReference type="InterPro" id="IPR020845">
    <property type="entry name" value="AMP-binding_CS"/>
</dbReference>
<name>A0A378Q1C7_9GAMM</name>
<keyword evidence="5 17" id="KW-0436">Ligase</keyword>
<evidence type="ECO:0000259" key="15">
    <source>
        <dbReference type="Pfam" id="PF00501"/>
    </source>
</evidence>
<dbReference type="GO" id="GO:0005524">
    <property type="term" value="F:ATP binding"/>
    <property type="evidence" value="ECO:0007669"/>
    <property type="project" value="UniProtKB-KW"/>
</dbReference>
<dbReference type="EMBL" id="UGQA01000001">
    <property type="protein sequence ID" value="STY94621.1"/>
    <property type="molecule type" value="Genomic_DNA"/>
</dbReference>
<evidence type="ECO:0000256" key="6">
    <source>
        <dbReference type="ARBA" id="ARBA00022741"/>
    </source>
</evidence>
<proteinExistence type="inferred from homology"/>
<feature type="domain" description="AMP-dependent synthetase/ligase" evidence="15">
    <location>
        <begin position="56"/>
        <end position="445"/>
    </location>
</feature>
<evidence type="ECO:0000256" key="5">
    <source>
        <dbReference type="ARBA" id="ARBA00022598"/>
    </source>
</evidence>
<gene>
    <name evidence="17" type="primary">fadD</name>
    <name evidence="17" type="ORF">NCTC11091_00390</name>
</gene>
<evidence type="ECO:0000256" key="7">
    <source>
        <dbReference type="ARBA" id="ARBA00022832"/>
    </source>
</evidence>
<keyword evidence="7" id="KW-0276">Fatty acid metabolism</keyword>
<keyword evidence="6" id="KW-0547">Nucleotide-binding</keyword>
<organism evidence="17 18">
    <name type="scientific">Faucicola atlantae</name>
    <dbReference type="NCBI Taxonomy" id="34059"/>
    <lineage>
        <taxon>Bacteria</taxon>
        <taxon>Pseudomonadati</taxon>
        <taxon>Pseudomonadota</taxon>
        <taxon>Gammaproteobacteria</taxon>
        <taxon>Moraxellales</taxon>
        <taxon>Moraxellaceae</taxon>
        <taxon>Faucicola</taxon>
    </lineage>
</organism>
<dbReference type="PANTHER" id="PTHR43767">
    <property type="entry name" value="LONG-CHAIN-FATTY-ACID--COA LIGASE"/>
    <property type="match status" value="1"/>
</dbReference>